<name>A0A6C2CCC6_9LACO</name>
<dbReference type="AlphaFoldDB" id="A0A6C2CCC6"/>
<protein>
    <submittedName>
        <fullName evidence="1">Uncharacterized protein</fullName>
    </submittedName>
</protein>
<dbReference type="Proteomes" id="UP000371977">
    <property type="component" value="Unassembled WGS sequence"/>
</dbReference>
<reference evidence="1 2" key="1">
    <citation type="submission" date="2019-01" db="EMBL/GenBank/DDBJ databases">
        <title>Weissella sp. nov., a novel lactic acid bacterium isolated from animal feces.</title>
        <authorList>
            <person name="Wang L.-T."/>
        </authorList>
    </citation>
    <scope>NUCLEOTIDE SEQUENCE [LARGE SCALE GENOMIC DNA]</scope>
    <source>
        <strain evidence="1 2">8H-2</strain>
    </source>
</reference>
<evidence type="ECO:0000313" key="2">
    <source>
        <dbReference type="Proteomes" id="UP000371977"/>
    </source>
</evidence>
<proteinExistence type="predicted"/>
<dbReference type="EMBL" id="SDGZ01000003">
    <property type="protein sequence ID" value="TYC51073.1"/>
    <property type="molecule type" value="Genomic_DNA"/>
</dbReference>
<evidence type="ECO:0000313" key="1">
    <source>
        <dbReference type="EMBL" id="TYC51073.1"/>
    </source>
</evidence>
<comment type="caution">
    <text evidence="1">The sequence shown here is derived from an EMBL/GenBank/DDBJ whole genome shotgun (WGS) entry which is preliminary data.</text>
</comment>
<dbReference type="OrthoDB" id="2149988at2"/>
<organism evidence="1 2">
    <name type="scientific">Weissella muntiaci</name>
    <dbReference type="NCBI Taxonomy" id="2508881"/>
    <lineage>
        <taxon>Bacteria</taxon>
        <taxon>Bacillati</taxon>
        <taxon>Bacillota</taxon>
        <taxon>Bacilli</taxon>
        <taxon>Lactobacillales</taxon>
        <taxon>Lactobacillaceae</taxon>
        <taxon>Weissella</taxon>
    </lineage>
</organism>
<gene>
    <name evidence="1" type="ORF">ESZ50_00635</name>
</gene>
<keyword evidence="2" id="KW-1185">Reference proteome</keyword>
<sequence length="154" mass="17873">MVTKLHNTEASYFIRIFNGESKAQIINTFELLKEYRLVGNNSDATEFIKELEDSYDTAKALYDSIKLLDEPEAYSVNAWGYEQTNYENITVIGTYRNAVIAIGKYEVYAISKKKYLERTYAYLDANGVRSTNWEEPYSLDEIAKQRLQNAYFGH</sequence>
<accession>A0A6C2CCC6</accession>
<dbReference type="RefSeq" id="WP_148621659.1">
    <property type="nucleotide sequence ID" value="NZ_SDGZ01000003.1"/>
</dbReference>